<keyword evidence="10 14" id="KW-0472">Membrane</keyword>
<keyword evidence="16" id="KW-1185">Reference proteome</keyword>
<evidence type="ECO:0000256" key="14">
    <source>
        <dbReference type="SAM" id="Phobius"/>
    </source>
</evidence>
<evidence type="ECO:0000256" key="3">
    <source>
        <dbReference type="ARBA" id="ARBA00022528"/>
    </source>
</evidence>
<evidence type="ECO:0000313" key="16">
    <source>
        <dbReference type="Proteomes" id="UP000232323"/>
    </source>
</evidence>
<comment type="pathway">
    <text evidence="11">Cofactor biosynthesis; tocopherol biosynthesis.</text>
</comment>
<evidence type="ECO:0000256" key="11">
    <source>
        <dbReference type="ARBA" id="ARBA00024015"/>
    </source>
</evidence>
<keyword evidence="9 14" id="KW-1133">Transmembrane helix</keyword>
<dbReference type="AlphaFoldDB" id="A0A250XCL5"/>
<comment type="caution">
    <text evidence="15">The sequence shown here is derived from an EMBL/GenBank/DDBJ whole genome shotgun (WGS) entry which is preliminary data.</text>
</comment>
<dbReference type="PANTHER" id="PTHR32523:SF8">
    <property type="entry name" value="DOLICHOL KINASE"/>
    <property type="match status" value="1"/>
</dbReference>
<evidence type="ECO:0000256" key="2">
    <source>
        <dbReference type="ARBA" id="ARBA00010794"/>
    </source>
</evidence>
<dbReference type="Proteomes" id="UP000232323">
    <property type="component" value="Unassembled WGS sequence"/>
</dbReference>
<evidence type="ECO:0000256" key="9">
    <source>
        <dbReference type="ARBA" id="ARBA00022989"/>
    </source>
</evidence>
<protein>
    <recommendedName>
        <fullName evidence="12">phytol kinase</fullName>
        <ecNumber evidence="12">2.7.1.182</ecNumber>
    </recommendedName>
</protein>
<keyword evidence="4" id="KW-0934">Plastid</keyword>
<keyword evidence="7" id="KW-0418">Kinase</keyword>
<comment type="similarity">
    <text evidence="2">Belongs to the polyprenol kinase family.</text>
</comment>
<evidence type="ECO:0000256" key="10">
    <source>
        <dbReference type="ARBA" id="ARBA00023136"/>
    </source>
</evidence>
<dbReference type="OrthoDB" id="5673at2759"/>
<reference evidence="15 16" key="1">
    <citation type="submission" date="2017-08" db="EMBL/GenBank/DDBJ databases">
        <title>Acidophilic green algal genome provides insights into adaptation to an acidic environment.</title>
        <authorList>
            <person name="Hirooka S."/>
            <person name="Hirose Y."/>
            <person name="Kanesaki Y."/>
            <person name="Higuchi S."/>
            <person name="Fujiwara T."/>
            <person name="Onuma R."/>
            <person name="Era A."/>
            <person name="Ohbayashi R."/>
            <person name="Uzuka A."/>
            <person name="Nozaki H."/>
            <person name="Yoshikawa H."/>
            <person name="Miyagishima S.Y."/>
        </authorList>
    </citation>
    <scope>NUCLEOTIDE SEQUENCE [LARGE SCALE GENOMIC DNA]</scope>
    <source>
        <strain evidence="15 16">NIES-2499</strain>
    </source>
</reference>
<feature type="transmembrane region" description="Helical" evidence="14">
    <location>
        <begin position="307"/>
        <end position="324"/>
    </location>
</feature>
<feature type="transmembrane region" description="Helical" evidence="14">
    <location>
        <begin position="277"/>
        <end position="295"/>
    </location>
</feature>
<keyword evidence="5" id="KW-0808">Transferase</keyword>
<dbReference type="GO" id="GO:0010276">
    <property type="term" value="F:phytol kinase activity"/>
    <property type="evidence" value="ECO:0007669"/>
    <property type="project" value="UniProtKB-EC"/>
</dbReference>
<dbReference type="GO" id="GO:0016020">
    <property type="term" value="C:membrane"/>
    <property type="evidence" value="ECO:0007669"/>
    <property type="project" value="UniProtKB-SubCell"/>
</dbReference>
<dbReference type="STRING" id="1157962.A0A250XCL5"/>
<keyword evidence="6 14" id="KW-0812">Transmembrane</keyword>
<keyword evidence="8" id="KW-0809">Transit peptide</keyword>
<dbReference type="InterPro" id="IPR039606">
    <property type="entry name" value="Phytol/farnesol_kinase"/>
</dbReference>
<dbReference type="EC" id="2.7.1.182" evidence="12"/>
<organism evidence="15 16">
    <name type="scientific">Chlamydomonas eustigma</name>
    <dbReference type="NCBI Taxonomy" id="1157962"/>
    <lineage>
        <taxon>Eukaryota</taxon>
        <taxon>Viridiplantae</taxon>
        <taxon>Chlorophyta</taxon>
        <taxon>core chlorophytes</taxon>
        <taxon>Chlorophyceae</taxon>
        <taxon>CS clade</taxon>
        <taxon>Chlamydomonadales</taxon>
        <taxon>Chlamydomonadaceae</taxon>
        <taxon>Chlamydomonas</taxon>
    </lineage>
</organism>
<evidence type="ECO:0000256" key="7">
    <source>
        <dbReference type="ARBA" id="ARBA00022777"/>
    </source>
</evidence>
<feature type="transmembrane region" description="Helical" evidence="14">
    <location>
        <begin position="248"/>
        <end position="271"/>
    </location>
</feature>
<evidence type="ECO:0000256" key="8">
    <source>
        <dbReference type="ARBA" id="ARBA00022946"/>
    </source>
</evidence>
<evidence type="ECO:0000256" key="12">
    <source>
        <dbReference type="ARBA" id="ARBA00039024"/>
    </source>
</evidence>
<dbReference type="EMBL" id="BEGY01000057">
    <property type="protein sequence ID" value="GAX80835.1"/>
    <property type="molecule type" value="Genomic_DNA"/>
</dbReference>
<gene>
    <name evidence="15" type="ORF">CEUSTIGMA_g8270.t1</name>
</gene>
<evidence type="ECO:0000256" key="1">
    <source>
        <dbReference type="ARBA" id="ARBA00004508"/>
    </source>
</evidence>
<sequence>MFLPVPTPVEVVSHRLRVPLACSFKNPSALCSHETLKISQSRFGHELPSSHSLHWRPCSSRQQSKSFCRAISTESVASLVESPYRDLACCGLSIIGALVLVKGFDVLASSGLIDQKLSRKLVHTTSGPLFVLTWPLFSADPAARFLAATVPLLNFLRLLGVGSGVIQDKGLVLSVSRSGDRSELLKGPLYYCIVLISVALLCWRDSPAGLIAISLMCGGDGLADIIGRRLGTIKLPYNSSKSWAGSAAMFLGGTIMSYSLVSLFCNLGLFSCYQPNVLLPYISGIAFIATVVESLPINQVVDDNISVPFVSLALSLMVTNSLVLPCS</sequence>
<name>A0A250XCL5_9CHLO</name>
<accession>A0A250XCL5</accession>
<evidence type="ECO:0000256" key="6">
    <source>
        <dbReference type="ARBA" id="ARBA00022692"/>
    </source>
</evidence>
<evidence type="ECO:0000313" key="15">
    <source>
        <dbReference type="EMBL" id="GAX80835.1"/>
    </source>
</evidence>
<evidence type="ECO:0000256" key="4">
    <source>
        <dbReference type="ARBA" id="ARBA00022640"/>
    </source>
</evidence>
<dbReference type="GO" id="GO:0009507">
    <property type="term" value="C:chloroplast"/>
    <property type="evidence" value="ECO:0007669"/>
    <property type="project" value="UniProtKB-SubCell"/>
</dbReference>
<dbReference type="PANTHER" id="PTHR32523">
    <property type="entry name" value="PHYTOL KINASE 1, CHLOROPLASTIC"/>
    <property type="match status" value="1"/>
</dbReference>
<proteinExistence type="inferred from homology"/>
<evidence type="ECO:0000256" key="5">
    <source>
        <dbReference type="ARBA" id="ARBA00022679"/>
    </source>
</evidence>
<keyword evidence="3" id="KW-0150">Chloroplast</keyword>
<comment type="subcellular location">
    <subcellularLocation>
        <location evidence="1">Plastid</location>
        <location evidence="1">Chloroplast membrane</location>
        <topology evidence="1">Multi-pass membrane protein</topology>
    </subcellularLocation>
</comment>
<comment type="catalytic activity">
    <reaction evidence="13">
        <text>phytol + CTP = phytyl phosphate + CDP + H(+)</text>
        <dbReference type="Rhea" id="RHEA:38055"/>
        <dbReference type="ChEBI" id="CHEBI:15378"/>
        <dbReference type="ChEBI" id="CHEBI:17327"/>
        <dbReference type="ChEBI" id="CHEBI:37563"/>
        <dbReference type="ChEBI" id="CHEBI:58069"/>
        <dbReference type="ChEBI" id="CHEBI:75483"/>
        <dbReference type="EC" id="2.7.1.182"/>
    </reaction>
</comment>
<evidence type="ECO:0000256" key="13">
    <source>
        <dbReference type="ARBA" id="ARBA00048889"/>
    </source>
</evidence>